<proteinExistence type="predicted"/>
<accession>A0A7J6WUB2</accession>
<dbReference type="EMBL" id="JABWDY010009999">
    <property type="protein sequence ID" value="KAF5201014.1"/>
    <property type="molecule type" value="Genomic_DNA"/>
</dbReference>
<gene>
    <name evidence="1" type="ORF">FRX31_009408</name>
</gene>
<evidence type="ECO:0000313" key="2">
    <source>
        <dbReference type="Proteomes" id="UP000554482"/>
    </source>
</evidence>
<reference evidence="1 2" key="1">
    <citation type="submission" date="2020-06" db="EMBL/GenBank/DDBJ databases">
        <title>Transcriptomic and genomic resources for Thalictrum thalictroides and T. hernandezii: Facilitating candidate gene discovery in an emerging model plant lineage.</title>
        <authorList>
            <person name="Arias T."/>
            <person name="Riano-Pachon D.M."/>
            <person name="Di Stilio V.S."/>
        </authorList>
    </citation>
    <scope>NUCLEOTIDE SEQUENCE [LARGE SCALE GENOMIC DNA]</scope>
    <source>
        <strain evidence="2">cv. WT478/WT964</strain>
        <tissue evidence="1">Leaves</tissue>
    </source>
</reference>
<keyword evidence="2" id="KW-1185">Reference proteome</keyword>
<protein>
    <submittedName>
        <fullName evidence="1">Uncharacterized protein</fullName>
    </submittedName>
</protein>
<dbReference type="Proteomes" id="UP000554482">
    <property type="component" value="Unassembled WGS sequence"/>
</dbReference>
<name>A0A7J6WUB2_THATH</name>
<evidence type="ECO:0000313" key="1">
    <source>
        <dbReference type="EMBL" id="KAF5201014.1"/>
    </source>
</evidence>
<comment type="caution">
    <text evidence="1">The sequence shown here is derived from an EMBL/GenBank/DDBJ whole genome shotgun (WGS) entry which is preliminary data.</text>
</comment>
<organism evidence="1 2">
    <name type="scientific">Thalictrum thalictroides</name>
    <name type="common">Rue-anemone</name>
    <name type="synonym">Anemone thalictroides</name>
    <dbReference type="NCBI Taxonomy" id="46969"/>
    <lineage>
        <taxon>Eukaryota</taxon>
        <taxon>Viridiplantae</taxon>
        <taxon>Streptophyta</taxon>
        <taxon>Embryophyta</taxon>
        <taxon>Tracheophyta</taxon>
        <taxon>Spermatophyta</taxon>
        <taxon>Magnoliopsida</taxon>
        <taxon>Ranunculales</taxon>
        <taxon>Ranunculaceae</taxon>
        <taxon>Thalictroideae</taxon>
        <taxon>Thalictrum</taxon>
    </lineage>
</organism>
<sequence length="76" mass="8778">MNRNMNREIPDILLLMMIAEMIQKKRCTCCICDYVEIANFTITNVGDFYYTGLLEGTLPYNGSTKPINIKNNLERP</sequence>
<dbReference type="AlphaFoldDB" id="A0A7J6WUB2"/>